<accession>A0ABW2FDY6</accession>
<comment type="catalytic activity">
    <reaction evidence="1">
        <text>dTDP-4-dehydro-6-deoxy-alpha-D-glucose = dTDP-4-dehydro-beta-L-rhamnose</text>
        <dbReference type="Rhea" id="RHEA:16969"/>
        <dbReference type="ChEBI" id="CHEBI:57649"/>
        <dbReference type="ChEBI" id="CHEBI:62830"/>
        <dbReference type="EC" id="5.1.3.13"/>
    </reaction>
</comment>
<dbReference type="EC" id="5.1.3.13" evidence="1"/>
<dbReference type="Gene3D" id="2.60.120.10">
    <property type="entry name" value="Jelly Rolls"/>
    <property type="match status" value="1"/>
</dbReference>
<protein>
    <recommendedName>
        <fullName evidence="1">dTDP-4-dehydrorhamnose 3,5-epimerase</fullName>
        <ecNumber evidence="1">5.1.3.13</ecNumber>
    </recommendedName>
    <alternativeName>
        <fullName evidence="1">Thymidine diphospho-4-keto-rhamnose 3,5-epimerase</fullName>
    </alternativeName>
</protein>
<keyword evidence="3" id="KW-1185">Reference proteome</keyword>
<dbReference type="GO" id="GO:0008830">
    <property type="term" value="F:dTDP-4-dehydrorhamnose 3,5-epimerase activity"/>
    <property type="evidence" value="ECO:0007669"/>
    <property type="project" value="UniProtKB-EC"/>
</dbReference>
<dbReference type="InterPro" id="IPR014710">
    <property type="entry name" value="RmlC-like_jellyroll"/>
</dbReference>
<comment type="similarity">
    <text evidence="1">Belongs to the dTDP-4-dehydrorhamnose 3,5-epimerase family.</text>
</comment>
<evidence type="ECO:0000313" key="2">
    <source>
        <dbReference type="EMBL" id="MFC7150209.1"/>
    </source>
</evidence>
<dbReference type="RefSeq" id="WP_378046430.1">
    <property type="nucleotide sequence ID" value="NZ_JBHMDN010000010.1"/>
</dbReference>
<sequence>MEGKLAGIKLIEPTVFEDARGYFMESYQAERYAKNGLPKAFVQDNHSLSKEAGVIRGLHYQLHPQAQSKLVRVTAGAIYDVVVDIRTGSPTLGQWEGFELSAENKLQLFVPAGFAHGFCTLVSNTEVQYKVDRLYSKEHDRGILWNDPAIGIVWPTTQPILSEKDARHPVLALAEHNFKY</sequence>
<dbReference type="InterPro" id="IPR011051">
    <property type="entry name" value="RmlC_Cupin_sf"/>
</dbReference>
<dbReference type="PANTHER" id="PTHR21047">
    <property type="entry name" value="DTDP-6-DEOXY-D-GLUCOSE-3,5 EPIMERASE"/>
    <property type="match status" value="1"/>
</dbReference>
<proteinExistence type="inferred from homology"/>
<keyword evidence="1 2" id="KW-0413">Isomerase</keyword>
<dbReference type="InterPro" id="IPR000888">
    <property type="entry name" value="RmlC-like"/>
</dbReference>
<organism evidence="2 3">
    <name type="scientific">Cohnella cellulosilytica</name>
    <dbReference type="NCBI Taxonomy" id="986710"/>
    <lineage>
        <taxon>Bacteria</taxon>
        <taxon>Bacillati</taxon>
        <taxon>Bacillota</taxon>
        <taxon>Bacilli</taxon>
        <taxon>Bacillales</taxon>
        <taxon>Paenibacillaceae</taxon>
        <taxon>Cohnella</taxon>
    </lineage>
</organism>
<name>A0ABW2FDY6_9BACL</name>
<evidence type="ECO:0000256" key="1">
    <source>
        <dbReference type="RuleBase" id="RU364069"/>
    </source>
</evidence>
<dbReference type="Pfam" id="PF00908">
    <property type="entry name" value="dTDP_sugar_isom"/>
    <property type="match status" value="1"/>
</dbReference>
<comment type="pathway">
    <text evidence="1">Carbohydrate biosynthesis; dTDP-L-rhamnose biosynthesis.</text>
</comment>
<evidence type="ECO:0000313" key="3">
    <source>
        <dbReference type="Proteomes" id="UP001596378"/>
    </source>
</evidence>
<comment type="caution">
    <text evidence="2">The sequence shown here is derived from an EMBL/GenBank/DDBJ whole genome shotgun (WGS) entry which is preliminary data.</text>
</comment>
<reference evidence="3" key="1">
    <citation type="journal article" date="2019" name="Int. J. Syst. Evol. Microbiol.">
        <title>The Global Catalogue of Microorganisms (GCM) 10K type strain sequencing project: providing services to taxonomists for standard genome sequencing and annotation.</title>
        <authorList>
            <consortium name="The Broad Institute Genomics Platform"/>
            <consortium name="The Broad Institute Genome Sequencing Center for Infectious Disease"/>
            <person name="Wu L."/>
            <person name="Ma J."/>
        </authorList>
    </citation>
    <scope>NUCLEOTIDE SEQUENCE [LARGE SCALE GENOMIC DNA]</scope>
    <source>
        <strain evidence="3">KCTC 12907</strain>
    </source>
</reference>
<dbReference type="CDD" id="cd00438">
    <property type="entry name" value="cupin_RmlC"/>
    <property type="match status" value="1"/>
</dbReference>
<dbReference type="NCBIfam" id="TIGR01221">
    <property type="entry name" value="rmlC"/>
    <property type="match status" value="1"/>
</dbReference>
<dbReference type="SUPFAM" id="SSF51182">
    <property type="entry name" value="RmlC-like cupins"/>
    <property type="match status" value="1"/>
</dbReference>
<gene>
    <name evidence="2" type="primary">rfbC</name>
    <name evidence="2" type="ORF">ACFQMJ_16905</name>
</gene>
<dbReference type="Proteomes" id="UP001596378">
    <property type="component" value="Unassembled WGS sequence"/>
</dbReference>
<dbReference type="PANTHER" id="PTHR21047:SF2">
    <property type="entry name" value="THYMIDINE DIPHOSPHO-4-KETO-RHAMNOSE 3,5-EPIMERASE"/>
    <property type="match status" value="1"/>
</dbReference>
<comment type="function">
    <text evidence="1">Catalyzes the epimerization of the C3' and C5'positions of dTDP-6-deoxy-D-xylo-4-hexulose, forming dTDP-6-deoxy-L-lyxo-4-hexulose.</text>
</comment>
<comment type="subunit">
    <text evidence="1">Homodimer.</text>
</comment>
<dbReference type="EMBL" id="JBHTAI010000009">
    <property type="protein sequence ID" value="MFC7150209.1"/>
    <property type="molecule type" value="Genomic_DNA"/>
</dbReference>